<evidence type="ECO:0000313" key="2">
    <source>
        <dbReference type="EMBL" id="SMG53883.1"/>
    </source>
</evidence>
<sequence length="397" mass="44081">MRRSIILLFSIVSMIFVTACEGTQADRKPSEKIDLEAFLQTVELPKNLSISFDPTKVSFVDSARIYTADLLELNPDIVAEKLLRREVVERLSYAEGPAFQTGDESFKEYLTVFDGGKSFGSGDGGNGGGMHYSAYVNGIIRRPAVIANYAGPPDMTEQLQRSLRRSDYASSKDLSFMNYTDALKAVQKQLYAIGIPELGLAETYSLDLDTIREHYAFYLEENRDSDEIQEYTWSRDDERYLFHFRQLINSIPVVNVSWHWGKGTSADASGGIMRETHVNAAYTKDGVTNISAINLFDIPNGIAGEDASLVGAAEALQVLISEYADLILEEGTTVISAELVYVSVPEEKKYKLIPAWIFGIEKPNVLIDNDSGVKTPYNEYSQYVVDASTGTKLSGVR</sequence>
<name>A0A1X7LKK3_9BACL</name>
<dbReference type="STRING" id="1852522.SAMN06295960_3595"/>
<dbReference type="EMBL" id="FXAZ01000005">
    <property type="protein sequence ID" value="SMG53883.1"/>
    <property type="molecule type" value="Genomic_DNA"/>
</dbReference>
<accession>A0A1X7LKK3</accession>
<feature type="signal peptide" evidence="1">
    <location>
        <begin position="1"/>
        <end position="19"/>
    </location>
</feature>
<organism evidence="2 3">
    <name type="scientific">Paenibacillus aquistagni</name>
    <dbReference type="NCBI Taxonomy" id="1852522"/>
    <lineage>
        <taxon>Bacteria</taxon>
        <taxon>Bacillati</taxon>
        <taxon>Bacillota</taxon>
        <taxon>Bacilli</taxon>
        <taxon>Bacillales</taxon>
        <taxon>Paenibacillaceae</taxon>
        <taxon>Paenibacillus</taxon>
    </lineage>
</organism>
<evidence type="ECO:0000256" key="1">
    <source>
        <dbReference type="SAM" id="SignalP"/>
    </source>
</evidence>
<keyword evidence="1" id="KW-0732">Signal</keyword>
<keyword evidence="3" id="KW-1185">Reference proteome</keyword>
<reference evidence="2 3" key="1">
    <citation type="submission" date="2017-04" db="EMBL/GenBank/DDBJ databases">
        <authorList>
            <person name="Afonso C.L."/>
            <person name="Miller P.J."/>
            <person name="Scott M.A."/>
            <person name="Spackman E."/>
            <person name="Goraichik I."/>
            <person name="Dimitrov K.M."/>
            <person name="Suarez D.L."/>
            <person name="Swayne D.E."/>
        </authorList>
    </citation>
    <scope>NUCLEOTIDE SEQUENCE [LARGE SCALE GENOMIC DNA]</scope>
    <source>
        <strain evidence="2 3">11</strain>
    </source>
</reference>
<proteinExistence type="predicted"/>
<dbReference type="PROSITE" id="PS51257">
    <property type="entry name" value="PROKAR_LIPOPROTEIN"/>
    <property type="match status" value="1"/>
</dbReference>
<gene>
    <name evidence="2" type="ORF">SAMN06295960_3595</name>
</gene>
<evidence type="ECO:0000313" key="3">
    <source>
        <dbReference type="Proteomes" id="UP000193834"/>
    </source>
</evidence>
<feature type="chain" id="PRO_5039013397" description="Protein involved in sex pheromone biosynthesis" evidence="1">
    <location>
        <begin position="20"/>
        <end position="397"/>
    </location>
</feature>
<dbReference type="OrthoDB" id="2865488at2"/>
<dbReference type="AlphaFoldDB" id="A0A1X7LKK3"/>
<evidence type="ECO:0008006" key="4">
    <source>
        <dbReference type="Google" id="ProtNLM"/>
    </source>
</evidence>
<protein>
    <recommendedName>
        <fullName evidence="4">Protein involved in sex pheromone biosynthesis</fullName>
    </recommendedName>
</protein>
<dbReference type="RefSeq" id="WP_085496446.1">
    <property type="nucleotide sequence ID" value="NZ_FXAZ01000005.1"/>
</dbReference>
<dbReference type="Proteomes" id="UP000193834">
    <property type="component" value="Unassembled WGS sequence"/>
</dbReference>